<name>A0A4R1QLU6_9FIRM</name>
<dbReference type="STRING" id="1650663.GCA_001486665_00717"/>
<dbReference type="InterPro" id="IPR037081">
    <property type="entry name" value="Hyp_TM1506"/>
</dbReference>
<evidence type="ECO:0000313" key="2">
    <source>
        <dbReference type="Proteomes" id="UP000295184"/>
    </source>
</evidence>
<reference evidence="1 2" key="1">
    <citation type="submission" date="2019-03" db="EMBL/GenBank/DDBJ databases">
        <title>Genomic Encyclopedia of Type Strains, Phase IV (KMG-IV): sequencing the most valuable type-strain genomes for metagenomic binning, comparative biology and taxonomic classification.</title>
        <authorList>
            <person name="Goeker M."/>
        </authorList>
    </citation>
    <scope>NUCLEOTIDE SEQUENCE [LARGE SCALE GENOMIC DNA]</scope>
    <source>
        <strain evidence="1 2">DSM 100451</strain>
    </source>
</reference>
<dbReference type="AlphaFoldDB" id="A0A4R1QLU6"/>
<gene>
    <name evidence="1" type="ORF">EDD77_12010</name>
</gene>
<dbReference type="OrthoDB" id="2057260at2"/>
<dbReference type="InterPro" id="IPR015067">
    <property type="entry name" value="DUF1893_TM1506-like"/>
</dbReference>
<dbReference type="EMBL" id="SLUM01000020">
    <property type="protein sequence ID" value="TCL54678.1"/>
    <property type="molecule type" value="Genomic_DNA"/>
</dbReference>
<dbReference type="Pfam" id="PF08973">
    <property type="entry name" value="TM1506"/>
    <property type="match status" value="1"/>
</dbReference>
<dbReference type="GO" id="GO:0003824">
    <property type="term" value="F:catalytic activity"/>
    <property type="evidence" value="ECO:0007669"/>
    <property type="project" value="InterPro"/>
</dbReference>
<evidence type="ECO:0000313" key="1">
    <source>
        <dbReference type="EMBL" id="TCL54678.1"/>
    </source>
</evidence>
<proteinExistence type="predicted"/>
<dbReference type="InterPro" id="IPR016193">
    <property type="entry name" value="Cytidine_deaminase-like"/>
</dbReference>
<protein>
    <submittedName>
        <fullName evidence="1">Uncharacterized protein DUF1893</fullName>
    </submittedName>
</protein>
<accession>A0A4R1QLU6</accession>
<dbReference type="Proteomes" id="UP000295184">
    <property type="component" value="Unassembled WGS sequence"/>
</dbReference>
<dbReference type="Gene3D" id="3.40.140.30">
    <property type="entry name" value="Hypothetical protein TM1506"/>
    <property type="match status" value="1"/>
</dbReference>
<comment type="caution">
    <text evidence="1">The sequence shown here is derived from an EMBL/GenBank/DDBJ whole genome shotgun (WGS) entry which is preliminary data.</text>
</comment>
<dbReference type="RefSeq" id="WP_058963210.1">
    <property type="nucleotide sequence ID" value="NZ_CABKVM010000013.1"/>
</dbReference>
<sequence>MNQELMRKVAQKEVLAVLTDEAGNVLWQSATSPVAALYGAHFQNTLPQGGYALYANQFGAAMGIFARRFGVKECYGHKVSQYGLRELDGSGVALIWDERIDKVHSSKDDTKVCPIEAFLSENTDETRQWEFLQERFAGPEPAEGRSCSIAAHKS</sequence>
<organism evidence="1 2">
    <name type="scientific">Allofournierella massiliensis</name>
    <dbReference type="NCBI Taxonomy" id="1650663"/>
    <lineage>
        <taxon>Bacteria</taxon>
        <taxon>Bacillati</taxon>
        <taxon>Bacillota</taxon>
        <taxon>Clostridia</taxon>
        <taxon>Eubacteriales</taxon>
        <taxon>Oscillospiraceae</taxon>
        <taxon>Allofournierella</taxon>
    </lineage>
</organism>
<dbReference type="SUPFAM" id="SSF53927">
    <property type="entry name" value="Cytidine deaminase-like"/>
    <property type="match status" value="1"/>
</dbReference>